<reference evidence="4 5" key="1">
    <citation type="journal article" date="2021" name="Front. Microbiol.">
        <title>Aerobic Denitrification and Heterotrophic Sulfur Oxidation in the Genus Halomonas Revealed by Six Novel Species Characterizations and Genome-Based Analysis.</title>
        <authorList>
            <person name="Wang L."/>
            <person name="Shao Z."/>
        </authorList>
    </citation>
    <scope>NUCLEOTIDE SEQUENCE [LARGE SCALE GENOMIC DNA]</scope>
    <source>
        <strain evidence="4 5">MCCC 1A11059</strain>
    </source>
</reference>
<dbReference type="CDD" id="cd13539">
    <property type="entry name" value="PBP2_AvModA"/>
    <property type="match status" value="1"/>
</dbReference>
<dbReference type="EMBL" id="CP053381">
    <property type="protein sequence ID" value="QTP57148.1"/>
    <property type="molecule type" value="Genomic_DNA"/>
</dbReference>
<dbReference type="PIRSF" id="PIRSF004846">
    <property type="entry name" value="ModA"/>
    <property type="match status" value="1"/>
</dbReference>
<sequence>MTSFALTLTVAQADQTTARIAAAASLRPAMDELVADYRSSHPGARLEAVYGSSGSFRTQIENGAPFDLFFSADMDFPQALEAAGHAAGEAVPYAEGRLVLWSGGDDASTLTLQSLTAERFRRIAIANPRHAPYGARAEEALRSSGLWDALEPKLVFAENIGQALQMVHSGAADVGILALAQMHGLSLEGAAFQVIDADLHQPLENGYIITRRGAENPAARGFAAFVQSPEAQRILENYGFSIPRSH</sequence>
<keyword evidence="5" id="KW-1185">Reference proteome</keyword>
<keyword evidence="3" id="KW-0732">Signal</keyword>
<dbReference type="PANTHER" id="PTHR30632">
    <property type="entry name" value="MOLYBDATE-BINDING PERIPLASMIC PROTEIN"/>
    <property type="match status" value="1"/>
</dbReference>
<evidence type="ECO:0000313" key="4">
    <source>
        <dbReference type="EMBL" id="QTP57148.1"/>
    </source>
</evidence>
<organism evidence="4 5">
    <name type="scientific">Billgrantia sulfidoxydans</name>
    <dbReference type="NCBI Taxonomy" id="2733484"/>
    <lineage>
        <taxon>Bacteria</taxon>
        <taxon>Pseudomonadati</taxon>
        <taxon>Pseudomonadota</taxon>
        <taxon>Gammaproteobacteria</taxon>
        <taxon>Oceanospirillales</taxon>
        <taxon>Halomonadaceae</taxon>
        <taxon>Billgrantia</taxon>
    </lineage>
</organism>
<evidence type="ECO:0000313" key="5">
    <source>
        <dbReference type="Proteomes" id="UP000671868"/>
    </source>
</evidence>
<dbReference type="SUPFAM" id="SSF53850">
    <property type="entry name" value="Periplasmic binding protein-like II"/>
    <property type="match status" value="1"/>
</dbReference>
<dbReference type="Pfam" id="PF13531">
    <property type="entry name" value="SBP_bac_11"/>
    <property type="match status" value="1"/>
</dbReference>
<proteinExistence type="inferred from homology"/>
<accession>A0ABX7WDI0</accession>
<comment type="similarity">
    <text evidence="1">Belongs to the bacterial solute-binding protein ModA family.</text>
</comment>
<dbReference type="InterPro" id="IPR050682">
    <property type="entry name" value="ModA/WtpA"/>
</dbReference>
<dbReference type="Proteomes" id="UP000671868">
    <property type="component" value="Chromosome"/>
</dbReference>
<protein>
    <submittedName>
        <fullName evidence="4">Molybdate ABC transporter substrate-binding protein</fullName>
    </submittedName>
</protein>
<dbReference type="InterPro" id="IPR044084">
    <property type="entry name" value="AvModA-like_subst-bd"/>
</dbReference>
<keyword evidence="2" id="KW-0479">Metal-binding</keyword>
<dbReference type="InterPro" id="IPR005950">
    <property type="entry name" value="ModA"/>
</dbReference>
<evidence type="ECO:0000256" key="1">
    <source>
        <dbReference type="ARBA" id="ARBA00009175"/>
    </source>
</evidence>
<evidence type="ECO:0000256" key="2">
    <source>
        <dbReference type="ARBA" id="ARBA00022723"/>
    </source>
</evidence>
<name>A0ABX7WDI0_9GAMM</name>
<dbReference type="Gene3D" id="3.40.190.10">
    <property type="entry name" value="Periplasmic binding protein-like II"/>
    <property type="match status" value="2"/>
</dbReference>
<dbReference type="PANTHER" id="PTHR30632:SF14">
    <property type="entry name" value="TUNGSTATE_MOLYBDATE_CHROMATE-BINDING PROTEIN MODA"/>
    <property type="match status" value="1"/>
</dbReference>
<gene>
    <name evidence="4" type="primary">modA</name>
    <name evidence="4" type="ORF">HNO51_15600</name>
</gene>
<dbReference type="NCBIfam" id="TIGR01256">
    <property type="entry name" value="modA"/>
    <property type="match status" value="1"/>
</dbReference>
<evidence type="ECO:0000256" key="3">
    <source>
        <dbReference type="ARBA" id="ARBA00022729"/>
    </source>
</evidence>